<keyword evidence="3" id="KW-1185">Reference proteome</keyword>
<dbReference type="RefSeq" id="WP_014795899.1">
    <property type="nucleotide sequence ID" value="NC_018017.1"/>
</dbReference>
<feature type="signal peptide" evidence="1">
    <location>
        <begin position="1"/>
        <end position="22"/>
    </location>
</feature>
<dbReference type="Proteomes" id="UP000006053">
    <property type="component" value="Chromosome"/>
</dbReference>
<dbReference type="OrthoDB" id="2081744at2"/>
<feature type="chain" id="PRO_5039328933" description="DUF5104 domain-containing protein" evidence="1">
    <location>
        <begin position="23"/>
        <end position="212"/>
    </location>
</feature>
<proteinExistence type="predicted"/>
<sequence precursor="true">MRKVSYLFLIMLVTASLLSGCAKEDLPVSEANIPSAPAMAQPLAQALKLSDEELVYEYCSGIDLALADNLLFTQAKDIPTETLYIFFCYITSPSEGSENIQEQWHNKTDDKYHVPIADIENVLNRYFDGYHFDPAQIDGYQPQTKEIVIGGLGGFGGGRFPKLVSKEQLSDDTLKLTVDYYDFDYTEVFYTKVYTIRFTEEGSQYLSIQKAE</sequence>
<dbReference type="eggNOG" id="ENOG5033RZY">
    <property type="taxonomic scope" value="Bacteria"/>
</dbReference>
<evidence type="ECO:0000256" key="1">
    <source>
        <dbReference type="SAM" id="SignalP"/>
    </source>
</evidence>
<dbReference type="HOGENOM" id="CLU_1298110_0_0_9"/>
<evidence type="ECO:0008006" key="4">
    <source>
        <dbReference type="Google" id="ProtNLM"/>
    </source>
</evidence>
<name>I4AEP4_DESDJ</name>
<keyword evidence="1" id="KW-0732">Signal</keyword>
<gene>
    <name evidence="2" type="ordered locus">Desde_4168</name>
</gene>
<accession>I4AEP4</accession>
<evidence type="ECO:0000313" key="2">
    <source>
        <dbReference type="EMBL" id="AFM02429.1"/>
    </source>
</evidence>
<dbReference type="EMBL" id="CP003348">
    <property type="protein sequence ID" value="AFM02429.1"/>
    <property type="molecule type" value="Genomic_DNA"/>
</dbReference>
<organism evidence="2 3">
    <name type="scientific">Desulfitobacterium dehalogenans (strain ATCC 51507 / DSM 9161 / JW/IU-DC1)</name>
    <dbReference type="NCBI Taxonomy" id="756499"/>
    <lineage>
        <taxon>Bacteria</taxon>
        <taxon>Bacillati</taxon>
        <taxon>Bacillota</taxon>
        <taxon>Clostridia</taxon>
        <taxon>Eubacteriales</taxon>
        <taxon>Desulfitobacteriaceae</taxon>
        <taxon>Desulfitobacterium</taxon>
    </lineage>
</organism>
<reference evidence="2 3" key="2">
    <citation type="journal article" date="2015" name="J. Bacteriol.">
        <title>Genomic, proteomic, and biochemical analysis of the organohalide respiratory pathway in Desulfitobacterium dehalogenans.</title>
        <authorList>
            <person name="Kruse T."/>
            <person name="van de Pas B.A."/>
            <person name="Atteia A."/>
            <person name="Krab K."/>
            <person name="Hagen W.R."/>
            <person name="Goodwin L."/>
            <person name="Chain P."/>
            <person name="Boeren S."/>
            <person name="Maphosa F."/>
            <person name="Schraa G."/>
            <person name="de Vos W.M."/>
            <person name="van der Oost J."/>
            <person name="Smidt H."/>
            <person name="Stams A.J."/>
        </authorList>
    </citation>
    <scope>NUCLEOTIDE SEQUENCE [LARGE SCALE GENOMIC DNA]</scope>
    <source>
        <strain evidence="3">ATCC 51507 / DSM 9161 / JW/IU-DC1</strain>
    </source>
</reference>
<evidence type="ECO:0000313" key="3">
    <source>
        <dbReference type="Proteomes" id="UP000006053"/>
    </source>
</evidence>
<dbReference type="AlphaFoldDB" id="I4AEP4"/>
<protein>
    <recommendedName>
        <fullName evidence="4">DUF5104 domain-containing protein</fullName>
    </recommendedName>
</protein>
<dbReference type="PROSITE" id="PS51257">
    <property type="entry name" value="PROKAR_LIPOPROTEIN"/>
    <property type="match status" value="1"/>
</dbReference>
<reference evidence="3" key="1">
    <citation type="submission" date="2012-06" db="EMBL/GenBank/DDBJ databases">
        <title>Complete sequence of Desulfitobacterium dehalogenans ATCC 51507.</title>
        <authorList>
            <person name="Lucas S."/>
            <person name="Han J."/>
            <person name="Lapidus A."/>
            <person name="Cheng J.-F."/>
            <person name="Goodwin L."/>
            <person name="Pitluck S."/>
            <person name="Peters L."/>
            <person name="Ovchinnikova G."/>
            <person name="Teshima H."/>
            <person name="Detter J.C."/>
            <person name="Han C."/>
            <person name="Tapia R."/>
            <person name="Land M."/>
            <person name="Hauser L."/>
            <person name="Kyrpides N."/>
            <person name="Ivanova N."/>
            <person name="Pagani I."/>
            <person name="Kruse T."/>
            <person name="de Vos W.M."/>
            <person name="Smidt H."/>
            <person name="Woyke T."/>
        </authorList>
    </citation>
    <scope>NUCLEOTIDE SEQUENCE [LARGE SCALE GENOMIC DNA]</scope>
    <source>
        <strain evidence="3">ATCC 51507 / DSM 9161 / JW/IU-DC1</strain>
    </source>
</reference>
<dbReference type="KEGG" id="ddh:Desde_4168"/>